<dbReference type="PANTHER" id="PTHR35967:SF1">
    <property type="entry name" value="UPF0450 PROTEIN C17ORF58"/>
    <property type="match status" value="1"/>
</dbReference>
<organism evidence="1 2">
    <name type="scientific">Thamnophis sirtalis</name>
    <dbReference type="NCBI Taxonomy" id="35019"/>
    <lineage>
        <taxon>Eukaryota</taxon>
        <taxon>Metazoa</taxon>
        <taxon>Chordata</taxon>
        <taxon>Craniata</taxon>
        <taxon>Vertebrata</taxon>
        <taxon>Euteleostomi</taxon>
        <taxon>Lepidosauria</taxon>
        <taxon>Squamata</taxon>
        <taxon>Bifurcata</taxon>
        <taxon>Unidentata</taxon>
        <taxon>Episquamata</taxon>
        <taxon>Toxicofera</taxon>
        <taxon>Serpentes</taxon>
        <taxon>Colubroidea</taxon>
        <taxon>Colubridae</taxon>
        <taxon>Natricinae</taxon>
        <taxon>Thamnophis</taxon>
    </lineage>
</organism>
<proteinExistence type="predicted"/>
<protein>
    <submittedName>
        <fullName evidence="2">UPF0450 protein C17orf58 homolog</fullName>
    </submittedName>
</protein>
<reference evidence="2" key="1">
    <citation type="submission" date="2025-08" db="UniProtKB">
        <authorList>
            <consortium name="RefSeq"/>
        </authorList>
    </citation>
    <scope>IDENTIFICATION</scope>
    <source>
        <tissue evidence="2">Skeletal muscle</tissue>
    </source>
</reference>
<name>A0A6I9YE89_9SAUR</name>
<keyword evidence="1" id="KW-1185">Reference proteome</keyword>
<evidence type="ECO:0000313" key="1">
    <source>
        <dbReference type="Proteomes" id="UP000504617"/>
    </source>
</evidence>
<dbReference type="PANTHER" id="PTHR35967">
    <property type="entry name" value="UPF0450 PROTEIN C17ORF58"/>
    <property type="match status" value="1"/>
</dbReference>
<evidence type="ECO:0000313" key="2">
    <source>
        <dbReference type="RefSeq" id="XP_013922482.1"/>
    </source>
</evidence>
<sequence>MGELILLGDNRVPETLLRCSFSYFAGGRYIVMGHLYHRRRQLPSLLQGLVRGRLRPGDGLLCRGNSYMKRFNRRRDQKVQGAARSKCG</sequence>
<dbReference type="AlphaFoldDB" id="A0A6I9YE89"/>
<gene>
    <name evidence="2" type="primary">LOC106549377</name>
</gene>
<accession>A0A6I9YE89</accession>
<dbReference type="KEGG" id="tsr:106549377"/>
<dbReference type="RefSeq" id="XP_013922482.1">
    <property type="nucleotide sequence ID" value="XM_014067007.1"/>
</dbReference>
<dbReference type="Proteomes" id="UP000504617">
    <property type="component" value="Unplaced"/>
</dbReference>
<dbReference type="GeneID" id="106549377"/>
<dbReference type="OrthoDB" id="9045302at2759"/>